<dbReference type="RefSeq" id="WP_088171736.1">
    <property type="nucleotide sequence ID" value="NZ_NCQP01000001.1"/>
</dbReference>
<proteinExistence type="predicted"/>
<organism evidence="2 3">
    <name type="scientific">Pyrodictium delaneyi</name>
    <dbReference type="NCBI Taxonomy" id="1273541"/>
    <lineage>
        <taxon>Archaea</taxon>
        <taxon>Thermoproteota</taxon>
        <taxon>Thermoprotei</taxon>
        <taxon>Desulfurococcales</taxon>
        <taxon>Pyrodictiaceae</taxon>
        <taxon>Pyrodictium</taxon>
    </lineage>
</organism>
<evidence type="ECO:0000313" key="3">
    <source>
        <dbReference type="Proteomes" id="UP000196694"/>
    </source>
</evidence>
<sequence length="133" mass="15302">MAPREWRRARVPPRKTRRRKGKSSGLDVASLEAWLGVLQEKSPWKITVLRLLLEKPRMTSELLRAAGTPYTTLTGWLKRMENRGLVESTRVGPTNWLMWSLDPDFAEKLREAMKNLGIPVPQTKTQPKEAPEQ</sequence>
<dbReference type="EMBL" id="NCQP01000001">
    <property type="protein sequence ID" value="OWJ55598.1"/>
    <property type="molecule type" value="Genomic_DNA"/>
</dbReference>
<dbReference type="Proteomes" id="UP000196694">
    <property type="component" value="Unassembled WGS sequence"/>
</dbReference>
<dbReference type="SUPFAM" id="SSF46785">
    <property type="entry name" value="Winged helix' DNA-binding domain"/>
    <property type="match status" value="1"/>
</dbReference>
<accession>A0A211YRB4</accession>
<dbReference type="CDD" id="cd00090">
    <property type="entry name" value="HTH_ARSR"/>
    <property type="match status" value="1"/>
</dbReference>
<dbReference type="InterPro" id="IPR036388">
    <property type="entry name" value="WH-like_DNA-bd_sf"/>
</dbReference>
<name>A0A211YRB4_9CREN</name>
<dbReference type="InterPro" id="IPR011991">
    <property type="entry name" value="ArsR-like_HTH"/>
</dbReference>
<protein>
    <recommendedName>
        <fullName evidence="4">HTH arsR-type domain-containing protein</fullName>
    </recommendedName>
</protein>
<gene>
    <name evidence="2" type="ORF">Pdsh_02080</name>
</gene>
<dbReference type="Gene3D" id="1.10.10.10">
    <property type="entry name" value="Winged helix-like DNA-binding domain superfamily/Winged helix DNA-binding domain"/>
    <property type="match status" value="1"/>
</dbReference>
<evidence type="ECO:0008006" key="4">
    <source>
        <dbReference type="Google" id="ProtNLM"/>
    </source>
</evidence>
<reference evidence="2 3" key="1">
    <citation type="submission" date="2017-05" db="EMBL/GenBank/DDBJ databases">
        <title>The draft genome of the hyperthermophilic archaeon 'Pyrodictium delaneyi strain Hulk', an iron and nitrate reducer, reveals the capacity for sulfate reduction.</title>
        <authorList>
            <person name="Demey L.M."/>
            <person name="Miller C."/>
            <person name="Manzella M."/>
            <person name="Reguera G."/>
            <person name="Kashefi K."/>
        </authorList>
    </citation>
    <scope>NUCLEOTIDE SEQUENCE [LARGE SCALE GENOMIC DNA]</scope>
    <source>
        <strain evidence="2 3">Hulk</strain>
    </source>
</reference>
<dbReference type="InterPro" id="IPR036390">
    <property type="entry name" value="WH_DNA-bd_sf"/>
</dbReference>
<keyword evidence="3" id="KW-1185">Reference proteome</keyword>
<evidence type="ECO:0000313" key="2">
    <source>
        <dbReference type="EMBL" id="OWJ55598.1"/>
    </source>
</evidence>
<feature type="region of interest" description="Disordered" evidence="1">
    <location>
        <begin position="1"/>
        <end position="23"/>
    </location>
</feature>
<feature type="compositionally biased region" description="Basic residues" evidence="1">
    <location>
        <begin position="9"/>
        <end position="22"/>
    </location>
</feature>
<dbReference type="AlphaFoldDB" id="A0A211YRB4"/>
<comment type="caution">
    <text evidence="2">The sequence shown here is derived from an EMBL/GenBank/DDBJ whole genome shotgun (WGS) entry which is preliminary data.</text>
</comment>
<evidence type="ECO:0000256" key="1">
    <source>
        <dbReference type="SAM" id="MobiDB-lite"/>
    </source>
</evidence>